<protein>
    <recommendedName>
        <fullName evidence="4">HTH La-type RNA-binding domain-containing protein</fullName>
    </recommendedName>
</protein>
<reference evidence="5 6" key="1">
    <citation type="journal article" date="2018" name="Sci. Rep.">
        <title>Comparative genomics provides insights into the lifestyle and reveals functional heterogeneity of dark septate endophytic fungi.</title>
        <authorList>
            <person name="Knapp D.G."/>
            <person name="Nemeth J.B."/>
            <person name="Barry K."/>
            <person name="Hainaut M."/>
            <person name="Henrissat B."/>
            <person name="Johnson J."/>
            <person name="Kuo A."/>
            <person name="Lim J.H.P."/>
            <person name="Lipzen A."/>
            <person name="Nolan M."/>
            <person name="Ohm R.A."/>
            <person name="Tamas L."/>
            <person name="Grigoriev I.V."/>
            <person name="Spatafora J.W."/>
            <person name="Nagy L.G."/>
            <person name="Kovacs G.M."/>
        </authorList>
    </citation>
    <scope>NUCLEOTIDE SEQUENCE [LARGE SCALE GENOMIC DNA]</scope>
    <source>
        <strain evidence="5 6">DSE2036</strain>
    </source>
</reference>
<feature type="compositionally biased region" description="Polar residues" evidence="3">
    <location>
        <begin position="111"/>
        <end position="120"/>
    </location>
</feature>
<dbReference type="InterPro" id="IPR006607">
    <property type="entry name" value="DM15"/>
</dbReference>
<feature type="compositionally biased region" description="Polar residues" evidence="3">
    <location>
        <begin position="420"/>
        <end position="429"/>
    </location>
</feature>
<gene>
    <name evidence="5" type="ORF">DM02DRAFT_679078</name>
</gene>
<feature type="compositionally biased region" description="Polar residues" evidence="3">
    <location>
        <begin position="48"/>
        <end position="64"/>
    </location>
</feature>
<evidence type="ECO:0000313" key="6">
    <source>
        <dbReference type="Proteomes" id="UP000244855"/>
    </source>
</evidence>
<dbReference type="PANTHER" id="PTHR22792:SF132">
    <property type="entry name" value="LA-RELATED PROTEIN 1"/>
    <property type="match status" value="1"/>
</dbReference>
<dbReference type="Pfam" id="PF21071">
    <property type="entry name" value="LARP1_HEAT"/>
    <property type="match status" value="1"/>
</dbReference>
<sequence length="1124" mass="121441">MAATQSQRSGSEAAAPATFSYAQAAKGLSAPPSAAASKPTSGSATPAKETQITTSPSAPGTTSWADDAEANDTRSETAASSREPRTAASVPASKAAATTPQVPTEPLPSSPHLSASTASTVAKDDDVSSIPNTSSESTWENKSQASTSVEKSAESVEKPAGKGEGKKGKGKNGERAPAKPLQDAPVPMVNIWKQRAEEAKAKNVQRPPVVKSAPASNGASHVPAALAKQTKPTTAADNFEAKEKVVEGNGRVDGQHRKDGRPEGDADKTKKTTKGRFQEKESRMASSVQALPSVRDQEAWPTPETAVDEDRKKATEKAEKTEKTEKTEQESKENATAKTKWSKLPINPTVVFNTPIPNGSSSRRGGRGAGRGGAQANGRGFDANNTAHTEKNGLGGAATLTNGDQPKRGRADGPRDASQENRPVSVGSNSKEKVPASNIENAPKAAGSEAEIPSRRPGDSTSSTQPAGQHNAYPRQLPTNRSGKGRRGDFSGPERRRDGDSSSPVKENGAFNGRGNTAAQAEGKQTQGRSLPHRSRLPAAENGDRRAPGFGEGHAAHSKRGGDRQFGGFSGRERGRGGGRGGRGSFQNGHQYGNGHNASLKGSSSYAGPMSPTFTPDPTAYFAPPQGRFRNGPRSQSVSNESMYRMPAPYAGPQQVPPIQTYMNGMYEYPLAQPMSAVPFGQYGMDPFSLFSMVTMQLEYYFSLENLLKDMYLRKHMDAKGFVFLSVIADFNRIKQLTTDIELIKMVCYQSRAIEFRIGQDGKDRLRCREGWEKWVLPVTERDASAQNDGPEETFNPPLPHPHGFDPNAAPRYPDMVANEGAYPPMNGFHPGATQHVTDQSNKTLSNGTPAEGINGDAVSNGQHVDPATKAVSFEPDSFSDEQVESLTVIVRQHDQSGIPALPSSTDRTFSNGSIDSRSGMSGESERVDLNGTSPSSGSEKEIRGEARRTESPLTPTSTATPFRLYWVKNNDMPVHILPPHSTHESYLVLRSKALQQRQNMDSGSFPYDMDVLYQFWSHFLIRNFNTKMYDEFRDFALEDAANDVSEIGLGNLMKFYGQSLSSAQGVVRQHVLRDYIELVQSEGRHQHEAVQQLRSFMHNESLESDIQQRILDLLDPHFMAFLE</sequence>
<dbReference type="Pfam" id="PF05383">
    <property type="entry name" value="La"/>
    <property type="match status" value="1"/>
</dbReference>
<feature type="compositionally biased region" description="Basic and acidic residues" evidence="3">
    <location>
        <begin position="486"/>
        <end position="500"/>
    </location>
</feature>
<feature type="compositionally biased region" description="Basic and acidic residues" evidence="3">
    <location>
        <begin position="151"/>
        <end position="177"/>
    </location>
</feature>
<dbReference type="STRING" id="97972.A0A2V1EE26"/>
<feature type="region of interest" description="Disordered" evidence="3">
    <location>
        <begin position="25"/>
        <end position="640"/>
    </location>
</feature>
<dbReference type="PANTHER" id="PTHR22792">
    <property type="entry name" value="LUPUS LA PROTEIN-RELATED"/>
    <property type="match status" value="1"/>
</dbReference>
<dbReference type="Gene3D" id="1.10.10.10">
    <property type="entry name" value="Winged helix-like DNA-binding domain superfamily/Winged helix DNA-binding domain"/>
    <property type="match status" value="1"/>
</dbReference>
<evidence type="ECO:0000256" key="1">
    <source>
        <dbReference type="ARBA" id="ARBA00022884"/>
    </source>
</evidence>
<dbReference type="OrthoDB" id="340227at2759"/>
<accession>A0A2V1EE26</accession>
<dbReference type="InterPro" id="IPR006630">
    <property type="entry name" value="La_HTH"/>
</dbReference>
<dbReference type="AlphaFoldDB" id="A0A2V1EE26"/>
<evidence type="ECO:0000259" key="4">
    <source>
        <dbReference type="PROSITE" id="PS50961"/>
    </source>
</evidence>
<dbReference type="GO" id="GO:0045727">
    <property type="term" value="P:positive regulation of translation"/>
    <property type="evidence" value="ECO:0007669"/>
    <property type="project" value="TreeGrafter"/>
</dbReference>
<dbReference type="SMART" id="SM00715">
    <property type="entry name" value="LA"/>
    <property type="match status" value="1"/>
</dbReference>
<dbReference type="CDD" id="cd07323">
    <property type="entry name" value="LAM"/>
    <property type="match status" value="1"/>
</dbReference>
<feature type="compositionally biased region" description="Polar residues" evidence="3">
    <location>
        <begin position="588"/>
        <end position="616"/>
    </location>
</feature>
<dbReference type="EMBL" id="KZ805300">
    <property type="protein sequence ID" value="PVI08412.1"/>
    <property type="molecule type" value="Genomic_DNA"/>
</dbReference>
<keyword evidence="6" id="KW-1185">Reference proteome</keyword>
<feature type="compositionally biased region" description="Basic and acidic residues" evidence="3">
    <location>
        <begin position="253"/>
        <end position="283"/>
    </location>
</feature>
<dbReference type="SMART" id="SM00684">
    <property type="entry name" value="DM15"/>
    <property type="match status" value="2"/>
</dbReference>
<evidence type="ECO:0000256" key="3">
    <source>
        <dbReference type="SAM" id="MobiDB-lite"/>
    </source>
</evidence>
<evidence type="ECO:0000313" key="5">
    <source>
        <dbReference type="EMBL" id="PVI08412.1"/>
    </source>
</evidence>
<feature type="compositionally biased region" description="Polar residues" evidence="3">
    <location>
        <begin position="835"/>
        <end position="849"/>
    </location>
</feature>
<feature type="domain" description="HTH La-type RNA-binding" evidence="4">
    <location>
        <begin position="684"/>
        <end position="778"/>
    </location>
</feature>
<dbReference type="GO" id="GO:0000339">
    <property type="term" value="F:RNA cap binding"/>
    <property type="evidence" value="ECO:0007669"/>
    <property type="project" value="InterPro"/>
</dbReference>
<feature type="compositionally biased region" description="Polar residues" evidence="3">
    <location>
        <begin position="514"/>
        <end position="529"/>
    </location>
</feature>
<name>A0A2V1EE26_9PLEO</name>
<dbReference type="GO" id="GO:0005829">
    <property type="term" value="C:cytosol"/>
    <property type="evidence" value="ECO:0007669"/>
    <property type="project" value="TreeGrafter"/>
</dbReference>
<organism evidence="5 6">
    <name type="scientific">Periconia macrospinosa</name>
    <dbReference type="NCBI Taxonomy" id="97972"/>
    <lineage>
        <taxon>Eukaryota</taxon>
        <taxon>Fungi</taxon>
        <taxon>Dikarya</taxon>
        <taxon>Ascomycota</taxon>
        <taxon>Pezizomycotina</taxon>
        <taxon>Dothideomycetes</taxon>
        <taxon>Pleosporomycetidae</taxon>
        <taxon>Pleosporales</taxon>
        <taxon>Massarineae</taxon>
        <taxon>Periconiaceae</taxon>
        <taxon>Periconia</taxon>
    </lineage>
</organism>
<feature type="region of interest" description="Disordered" evidence="3">
    <location>
        <begin position="782"/>
        <end position="810"/>
    </location>
</feature>
<dbReference type="PROSITE" id="PS50961">
    <property type="entry name" value="HTH_LA"/>
    <property type="match status" value="1"/>
</dbReference>
<feature type="region of interest" description="Disordered" evidence="3">
    <location>
        <begin position="895"/>
        <end position="956"/>
    </location>
</feature>
<dbReference type="GO" id="GO:0048255">
    <property type="term" value="P:mRNA stabilization"/>
    <property type="evidence" value="ECO:0007669"/>
    <property type="project" value="InterPro"/>
</dbReference>
<dbReference type="SUPFAM" id="SSF46785">
    <property type="entry name" value="Winged helix' DNA-binding domain"/>
    <property type="match status" value="1"/>
</dbReference>
<feature type="compositionally biased region" description="Polar residues" evidence="3">
    <location>
        <begin position="459"/>
        <end position="468"/>
    </location>
</feature>
<proteinExistence type="predicted"/>
<feature type="compositionally biased region" description="Polar residues" evidence="3">
    <location>
        <begin position="903"/>
        <end position="922"/>
    </location>
</feature>
<feature type="region of interest" description="Disordered" evidence="3">
    <location>
        <begin position="826"/>
        <end position="864"/>
    </location>
</feature>
<dbReference type="InterPro" id="IPR036388">
    <property type="entry name" value="WH-like_DNA-bd_sf"/>
</dbReference>
<keyword evidence="1 2" id="KW-0694">RNA-binding</keyword>
<dbReference type="InterPro" id="IPR045180">
    <property type="entry name" value="La_dom_prot"/>
</dbReference>
<dbReference type="GO" id="GO:0010494">
    <property type="term" value="C:cytoplasmic stress granule"/>
    <property type="evidence" value="ECO:0007669"/>
    <property type="project" value="TreeGrafter"/>
</dbReference>
<feature type="compositionally biased region" description="Polar residues" evidence="3">
    <location>
        <begin position="129"/>
        <end position="150"/>
    </location>
</feature>
<feature type="compositionally biased region" description="Basic and acidic residues" evidence="3">
    <location>
        <begin position="405"/>
        <end position="419"/>
    </location>
</feature>
<dbReference type="InterPro" id="IPR036390">
    <property type="entry name" value="WH_DNA-bd_sf"/>
</dbReference>
<feature type="compositionally biased region" description="Basic and acidic residues" evidence="3">
    <location>
        <begin position="308"/>
        <end position="335"/>
    </location>
</feature>
<evidence type="ECO:0000256" key="2">
    <source>
        <dbReference type="PROSITE-ProRule" id="PRU00332"/>
    </source>
</evidence>
<feature type="compositionally biased region" description="Basic and acidic residues" evidence="3">
    <location>
        <begin position="939"/>
        <end position="951"/>
    </location>
</feature>
<dbReference type="Proteomes" id="UP000244855">
    <property type="component" value="Unassembled WGS sequence"/>
</dbReference>
<feature type="compositionally biased region" description="Low complexity" evidence="3">
    <location>
        <begin position="86"/>
        <end position="100"/>
    </location>
</feature>
<feature type="compositionally biased region" description="Low complexity" evidence="3">
    <location>
        <begin position="25"/>
        <end position="47"/>
    </location>
</feature>